<dbReference type="HOGENOM" id="CLU_012494_13_0_11"/>
<feature type="region of interest" description="Disordered" evidence="4">
    <location>
        <begin position="257"/>
        <end position="276"/>
    </location>
</feature>
<dbReference type="GO" id="GO:0004806">
    <property type="term" value="F:triacylglycerol lipase activity"/>
    <property type="evidence" value="ECO:0007669"/>
    <property type="project" value="TreeGrafter"/>
</dbReference>
<comment type="similarity">
    <text evidence="1">Belongs to the 'GDXG' lipolytic enzyme family.</text>
</comment>
<evidence type="ECO:0000256" key="3">
    <source>
        <dbReference type="PROSITE-ProRule" id="PRU10038"/>
    </source>
</evidence>
<gene>
    <name evidence="6" type="ordered locus">ROP_13060</name>
</gene>
<dbReference type="Gene3D" id="3.40.50.1820">
    <property type="entry name" value="alpha/beta hydrolase"/>
    <property type="match status" value="1"/>
</dbReference>
<dbReference type="PANTHER" id="PTHR48081:SF30">
    <property type="entry name" value="ACETYL-HYDROLASE LIPR-RELATED"/>
    <property type="match status" value="1"/>
</dbReference>
<feature type="compositionally biased region" description="Basic residues" evidence="4">
    <location>
        <begin position="1"/>
        <end position="11"/>
    </location>
</feature>
<sequence>MANLKAARRGAPRPERRQTMSTATYEFCPSPLPVTRREFAGTSLQSAALAHTLRRTVRPFLDGWARYPELPWPTGVVDLFGYSLGPIRGTQRRPVRLPHCRAEWIRPPGELGDRAILYLHGGAFLCCGINSHRQMVSRISAEAQASTLNVAYRMIPRNPIRAAVEDGVDGYRWLLAHGYTADRIVVAGDSAGGFLTFMVTLEALRQGLPRPAADVALSPLTDLDPVNKLAHPNADLCAVFPKRAVGALSRLIERLDTRGGHEPSTSPVDGSLASMPPALIQTGSQEMVYVDAELMSERLSQAGVPCELQVWERQVHVFQAAAGVLPEGTRAIREIGRFIRKATPVSTC</sequence>
<dbReference type="Pfam" id="PF07859">
    <property type="entry name" value="Abhydrolase_3"/>
    <property type="match status" value="1"/>
</dbReference>
<organism evidence="6 7">
    <name type="scientific">Rhodococcus opacus (strain B4)</name>
    <dbReference type="NCBI Taxonomy" id="632772"/>
    <lineage>
        <taxon>Bacteria</taxon>
        <taxon>Bacillati</taxon>
        <taxon>Actinomycetota</taxon>
        <taxon>Actinomycetes</taxon>
        <taxon>Mycobacteriales</taxon>
        <taxon>Nocardiaceae</taxon>
        <taxon>Rhodococcus</taxon>
    </lineage>
</organism>
<dbReference type="InterPro" id="IPR013094">
    <property type="entry name" value="AB_hydrolase_3"/>
</dbReference>
<dbReference type="EMBL" id="AP011115">
    <property type="protein sequence ID" value="BAH49553.1"/>
    <property type="molecule type" value="Genomic_DNA"/>
</dbReference>
<evidence type="ECO:0000313" key="7">
    <source>
        <dbReference type="Proteomes" id="UP000002212"/>
    </source>
</evidence>
<dbReference type="KEGG" id="rop:ROP_13060"/>
<dbReference type="AlphaFoldDB" id="C1AX49"/>
<dbReference type="PATRIC" id="fig|632772.20.peg.1377"/>
<dbReference type="PROSITE" id="PS01174">
    <property type="entry name" value="LIPASE_GDXG_SER"/>
    <property type="match status" value="1"/>
</dbReference>
<reference evidence="6 7" key="1">
    <citation type="submission" date="2009-03" db="EMBL/GenBank/DDBJ databases">
        <title>Comparison of the complete genome sequences of Rhodococcus erythropolis PR4 and Rhodococcus opacus B4.</title>
        <authorList>
            <person name="Takarada H."/>
            <person name="Sekine M."/>
            <person name="Hosoyama A."/>
            <person name="Yamada R."/>
            <person name="Fujisawa T."/>
            <person name="Omata S."/>
            <person name="Shimizu A."/>
            <person name="Tsukatani N."/>
            <person name="Tanikawa S."/>
            <person name="Fujita N."/>
            <person name="Harayama S."/>
        </authorList>
    </citation>
    <scope>NUCLEOTIDE SEQUENCE [LARGE SCALE GENOMIC DNA]</scope>
    <source>
        <strain evidence="6 7">B4</strain>
    </source>
</reference>
<evidence type="ECO:0000313" key="6">
    <source>
        <dbReference type="EMBL" id="BAH49553.1"/>
    </source>
</evidence>
<evidence type="ECO:0000259" key="5">
    <source>
        <dbReference type="Pfam" id="PF07859"/>
    </source>
</evidence>
<protein>
    <submittedName>
        <fullName evidence="6">Carboxylesterase</fullName>
        <ecNumber evidence="6">3.1.1.1</ecNumber>
    </submittedName>
</protein>
<dbReference type="GO" id="GO:0106435">
    <property type="term" value="F:carboxylesterase activity"/>
    <property type="evidence" value="ECO:0007669"/>
    <property type="project" value="UniProtKB-EC"/>
</dbReference>
<name>C1AX49_RHOOB</name>
<feature type="domain" description="Alpha/beta hydrolase fold-3" evidence="5">
    <location>
        <begin position="116"/>
        <end position="319"/>
    </location>
</feature>
<feature type="region of interest" description="Disordered" evidence="4">
    <location>
        <begin position="1"/>
        <end position="21"/>
    </location>
</feature>
<dbReference type="InterPro" id="IPR029058">
    <property type="entry name" value="AB_hydrolase_fold"/>
</dbReference>
<dbReference type="Proteomes" id="UP000002212">
    <property type="component" value="Chromosome"/>
</dbReference>
<dbReference type="PANTHER" id="PTHR48081">
    <property type="entry name" value="AB HYDROLASE SUPERFAMILY PROTEIN C4A8.06C"/>
    <property type="match status" value="1"/>
</dbReference>
<evidence type="ECO:0000256" key="2">
    <source>
        <dbReference type="ARBA" id="ARBA00022801"/>
    </source>
</evidence>
<dbReference type="SUPFAM" id="SSF53474">
    <property type="entry name" value="alpha/beta-Hydrolases"/>
    <property type="match status" value="1"/>
</dbReference>
<keyword evidence="2 6" id="KW-0378">Hydrolase</keyword>
<proteinExistence type="inferred from homology"/>
<evidence type="ECO:0000256" key="4">
    <source>
        <dbReference type="SAM" id="MobiDB-lite"/>
    </source>
</evidence>
<accession>C1AX49</accession>
<evidence type="ECO:0000256" key="1">
    <source>
        <dbReference type="ARBA" id="ARBA00010515"/>
    </source>
</evidence>
<dbReference type="STRING" id="632772.ROP_13060"/>
<dbReference type="InterPro" id="IPR033140">
    <property type="entry name" value="Lipase_GDXG_put_SER_AS"/>
</dbReference>
<dbReference type="InterPro" id="IPR050300">
    <property type="entry name" value="GDXG_lipolytic_enzyme"/>
</dbReference>
<dbReference type="EC" id="3.1.1.1" evidence="6"/>
<feature type="active site" evidence="3">
    <location>
        <position position="190"/>
    </location>
</feature>